<proteinExistence type="predicted"/>
<feature type="compositionally biased region" description="Basic residues" evidence="1">
    <location>
        <begin position="87"/>
        <end position="101"/>
    </location>
</feature>
<dbReference type="AlphaFoldDB" id="A0A1V4K6V0"/>
<evidence type="ECO:0000313" key="3">
    <source>
        <dbReference type="Proteomes" id="UP000190648"/>
    </source>
</evidence>
<reference evidence="2 3" key="1">
    <citation type="submission" date="2016-02" db="EMBL/GenBank/DDBJ databases">
        <title>Band-tailed pigeon sequencing and assembly.</title>
        <authorList>
            <person name="Soares A.E."/>
            <person name="Novak B.J."/>
            <person name="Rice E.S."/>
            <person name="O'Connell B."/>
            <person name="Chang D."/>
            <person name="Weber S."/>
            <person name="Shapiro B."/>
        </authorList>
    </citation>
    <scope>NUCLEOTIDE SEQUENCE [LARGE SCALE GENOMIC DNA]</scope>
    <source>
        <strain evidence="2">BTP2013</strain>
        <tissue evidence="2">Blood</tissue>
    </source>
</reference>
<evidence type="ECO:0000256" key="1">
    <source>
        <dbReference type="SAM" id="MobiDB-lite"/>
    </source>
</evidence>
<comment type="caution">
    <text evidence="2">The sequence shown here is derived from an EMBL/GenBank/DDBJ whole genome shotgun (WGS) entry which is preliminary data.</text>
</comment>
<feature type="region of interest" description="Disordered" evidence="1">
    <location>
        <begin position="74"/>
        <end position="101"/>
    </location>
</feature>
<dbReference type="Proteomes" id="UP000190648">
    <property type="component" value="Unassembled WGS sequence"/>
</dbReference>
<protein>
    <submittedName>
        <fullName evidence="2">Uncharacterized protein</fullName>
    </submittedName>
</protein>
<gene>
    <name evidence="2" type="ORF">AV530_002499</name>
</gene>
<accession>A0A1V4K6V0</accession>
<evidence type="ECO:0000313" key="2">
    <source>
        <dbReference type="EMBL" id="OPJ80105.1"/>
    </source>
</evidence>
<dbReference type="EMBL" id="LSYS01004331">
    <property type="protein sequence ID" value="OPJ80105.1"/>
    <property type="molecule type" value="Genomic_DNA"/>
</dbReference>
<name>A0A1V4K6V0_PATFA</name>
<organism evidence="2 3">
    <name type="scientific">Patagioenas fasciata monilis</name>
    <dbReference type="NCBI Taxonomy" id="372326"/>
    <lineage>
        <taxon>Eukaryota</taxon>
        <taxon>Metazoa</taxon>
        <taxon>Chordata</taxon>
        <taxon>Craniata</taxon>
        <taxon>Vertebrata</taxon>
        <taxon>Euteleostomi</taxon>
        <taxon>Archelosauria</taxon>
        <taxon>Archosauria</taxon>
        <taxon>Dinosauria</taxon>
        <taxon>Saurischia</taxon>
        <taxon>Theropoda</taxon>
        <taxon>Coelurosauria</taxon>
        <taxon>Aves</taxon>
        <taxon>Neognathae</taxon>
        <taxon>Neoaves</taxon>
        <taxon>Columbimorphae</taxon>
        <taxon>Columbiformes</taxon>
        <taxon>Columbidae</taxon>
        <taxon>Patagioenas</taxon>
    </lineage>
</organism>
<keyword evidence="3" id="KW-1185">Reference proteome</keyword>
<sequence>MSGRAARRNSRLPQRFRAYVTKRETEKGLLEISHVLWCNYRLSRSRNRFERTQRDTGPCVTIKDQALQDLLVKSSTLKPPRNGAMGRRSHSQRKRNRRHRAVNTELNHRLDFANYSTVY</sequence>